<dbReference type="PANTHER" id="PTHR43780">
    <property type="entry name" value="1-AMINOCYCLOPROPANE-1-CARBOXYLATE DEAMINASE-RELATED"/>
    <property type="match status" value="1"/>
</dbReference>
<dbReference type="EMBL" id="DVLP01000021">
    <property type="protein sequence ID" value="HIT74083.1"/>
    <property type="molecule type" value="Genomic_DNA"/>
</dbReference>
<evidence type="ECO:0000259" key="6">
    <source>
        <dbReference type="Pfam" id="PF00291"/>
    </source>
</evidence>
<accession>A0A9D1GW20</accession>
<feature type="active site" description="Nucleophile" evidence="4">
    <location>
        <position position="84"/>
    </location>
</feature>
<evidence type="ECO:0000256" key="5">
    <source>
        <dbReference type="PIRSR" id="PIRSR006278-2"/>
    </source>
</evidence>
<dbReference type="PIRSF" id="PIRSF006278">
    <property type="entry name" value="ACCD_DCysDesulf"/>
    <property type="match status" value="1"/>
</dbReference>
<dbReference type="InterPro" id="IPR001926">
    <property type="entry name" value="TrpB-like_PALP"/>
</dbReference>
<keyword evidence="3 5" id="KW-0663">Pyridoxal phosphate</keyword>
<evidence type="ECO:0000256" key="4">
    <source>
        <dbReference type="PIRSR" id="PIRSR006278-1"/>
    </source>
</evidence>
<comment type="cofactor">
    <cofactor evidence="1">
        <name>pyridoxal 5'-phosphate</name>
        <dbReference type="ChEBI" id="CHEBI:597326"/>
    </cofactor>
</comment>
<dbReference type="InterPro" id="IPR036052">
    <property type="entry name" value="TrpB-like_PALP_sf"/>
</dbReference>
<protein>
    <submittedName>
        <fullName evidence="7">D-cysteine desulfhydrase family protein</fullName>
    </submittedName>
</protein>
<proteinExistence type="inferred from homology"/>
<dbReference type="PANTHER" id="PTHR43780:SF2">
    <property type="entry name" value="1-AMINOCYCLOPROPANE-1-CARBOXYLATE DEAMINASE-RELATED"/>
    <property type="match status" value="1"/>
</dbReference>
<feature type="domain" description="Tryptophan synthase beta chain-like PALP" evidence="6">
    <location>
        <begin position="18"/>
        <end position="323"/>
    </location>
</feature>
<evidence type="ECO:0000256" key="2">
    <source>
        <dbReference type="ARBA" id="ARBA00008639"/>
    </source>
</evidence>
<evidence type="ECO:0000313" key="7">
    <source>
        <dbReference type="EMBL" id="HIT74083.1"/>
    </source>
</evidence>
<comment type="similarity">
    <text evidence="2">Belongs to the ACC deaminase/D-cysteine desulfhydrase family.</text>
</comment>
<reference evidence="7" key="1">
    <citation type="submission" date="2020-10" db="EMBL/GenBank/DDBJ databases">
        <authorList>
            <person name="Gilroy R."/>
        </authorList>
    </citation>
    <scope>NUCLEOTIDE SEQUENCE</scope>
    <source>
        <strain evidence="7">ChiGjej1B1-24693</strain>
    </source>
</reference>
<evidence type="ECO:0000313" key="8">
    <source>
        <dbReference type="Proteomes" id="UP000886842"/>
    </source>
</evidence>
<dbReference type="GO" id="GO:0019148">
    <property type="term" value="F:D-cysteine desulfhydrase activity"/>
    <property type="evidence" value="ECO:0007669"/>
    <property type="project" value="TreeGrafter"/>
</dbReference>
<sequence length="342" mass="35680">MNGTQRARAALAALPRVRLAELPTPLTECARLSEILAGPRILVKRDDCTGLALGGNKVRQHEYVLGDALAGGADCLVQGAAAQSNHSRQLAAAGARLGIETHLLPKVDDPEAPIQGNHLLDHLLGAVIHPIRSTDSTIAAKESLARRLREQGRHPYVMGMGAQRALVLAAVAYVGAVLELADQLDRAPTAIVTTSQGSTQAGLVLGCRLLGWDTQVVGICPMPPDHEAWNAPTAIAGMASEAAALLGEDLAPQDFPIELRQEFVGPGYGIGSPEGREAMALLGRTEGMLLDPVYTAKGFAGLLADVRAGRWGPGDDVVFCHTGGLPGLFAQPDEVLAAATPP</sequence>
<feature type="non-terminal residue" evidence="7">
    <location>
        <position position="342"/>
    </location>
</feature>
<reference evidence="7" key="2">
    <citation type="journal article" date="2021" name="PeerJ">
        <title>Extensive microbial diversity within the chicken gut microbiome revealed by metagenomics and culture.</title>
        <authorList>
            <person name="Gilroy R."/>
            <person name="Ravi A."/>
            <person name="Getino M."/>
            <person name="Pursley I."/>
            <person name="Horton D.L."/>
            <person name="Alikhan N.F."/>
            <person name="Baker D."/>
            <person name="Gharbi K."/>
            <person name="Hall N."/>
            <person name="Watson M."/>
            <person name="Adriaenssens E.M."/>
            <person name="Foster-Nyarko E."/>
            <person name="Jarju S."/>
            <person name="Secka A."/>
            <person name="Antonio M."/>
            <person name="Oren A."/>
            <person name="Chaudhuri R.R."/>
            <person name="La Ragione R."/>
            <person name="Hildebrand F."/>
            <person name="Pallen M.J."/>
        </authorList>
    </citation>
    <scope>NUCLEOTIDE SEQUENCE</scope>
    <source>
        <strain evidence="7">ChiGjej1B1-24693</strain>
    </source>
</reference>
<gene>
    <name evidence="7" type="ORF">IAA98_00685</name>
</gene>
<dbReference type="Proteomes" id="UP000886842">
    <property type="component" value="Unassembled WGS sequence"/>
</dbReference>
<comment type="caution">
    <text evidence="7">The sequence shown here is derived from an EMBL/GenBank/DDBJ whole genome shotgun (WGS) entry which is preliminary data.</text>
</comment>
<organism evidence="7 8">
    <name type="scientific">Candidatus Avipropionibacterium avicola</name>
    <dbReference type="NCBI Taxonomy" id="2840701"/>
    <lineage>
        <taxon>Bacteria</taxon>
        <taxon>Bacillati</taxon>
        <taxon>Actinomycetota</taxon>
        <taxon>Actinomycetes</taxon>
        <taxon>Propionibacteriales</taxon>
        <taxon>Propionibacteriaceae</taxon>
        <taxon>Propionibacteriaceae incertae sedis</taxon>
        <taxon>Candidatus Avipropionibacterium</taxon>
    </lineage>
</organism>
<dbReference type="Pfam" id="PF00291">
    <property type="entry name" value="PALP"/>
    <property type="match status" value="1"/>
</dbReference>
<dbReference type="GO" id="GO:1901605">
    <property type="term" value="P:alpha-amino acid metabolic process"/>
    <property type="evidence" value="ECO:0007669"/>
    <property type="project" value="UniProtKB-ARBA"/>
</dbReference>
<evidence type="ECO:0000256" key="3">
    <source>
        <dbReference type="ARBA" id="ARBA00022898"/>
    </source>
</evidence>
<dbReference type="Gene3D" id="3.40.50.1100">
    <property type="match status" value="2"/>
</dbReference>
<dbReference type="SUPFAM" id="SSF53686">
    <property type="entry name" value="Tryptophan synthase beta subunit-like PLP-dependent enzymes"/>
    <property type="match status" value="1"/>
</dbReference>
<dbReference type="InterPro" id="IPR027278">
    <property type="entry name" value="ACCD_DCysDesulf"/>
</dbReference>
<name>A0A9D1GW20_9ACTN</name>
<dbReference type="AlphaFoldDB" id="A0A9D1GW20"/>
<feature type="modified residue" description="N6-(pyridoxal phosphate)lysine" evidence="5">
    <location>
        <position position="57"/>
    </location>
</feature>
<evidence type="ECO:0000256" key="1">
    <source>
        <dbReference type="ARBA" id="ARBA00001933"/>
    </source>
</evidence>